<organism evidence="3 4">
    <name type="scientific">Austropuccinia psidii MF-1</name>
    <dbReference type="NCBI Taxonomy" id="1389203"/>
    <lineage>
        <taxon>Eukaryota</taxon>
        <taxon>Fungi</taxon>
        <taxon>Dikarya</taxon>
        <taxon>Basidiomycota</taxon>
        <taxon>Pucciniomycotina</taxon>
        <taxon>Pucciniomycetes</taxon>
        <taxon>Pucciniales</taxon>
        <taxon>Sphaerophragmiaceae</taxon>
        <taxon>Austropuccinia</taxon>
    </lineage>
</organism>
<dbReference type="PROSITE" id="PS50994">
    <property type="entry name" value="INTEGRASE"/>
    <property type="match status" value="1"/>
</dbReference>
<dbReference type="GO" id="GO:0015074">
    <property type="term" value="P:DNA integration"/>
    <property type="evidence" value="ECO:0007669"/>
    <property type="project" value="InterPro"/>
</dbReference>
<accession>A0A9Q3GBP2</accession>
<reference evidence="3" key="1">
    <citation type="submission" date="2021-03" db="EMBL/GenBank/DDBJ databases">
        <title>Draft genome sequence of rust myrtle Austropuccinia psidii MF-1, a brazilian biotype.</title>
        <authorList>
            <person name="Quecine M.C."/>
            <person name="Pachon D.M.R."/>
            <person name="Bonatelli M.L."/>
            <person name="Correr F.H."/>
            <person name="Franceschini L.M."/>
            <person name="Leite T.F."/>
            <person name="Margarido G.R.A."/>
            <person name="Almeida C.A."/>
            <person name="Ferrarezi J.A."/>
            <person name="Labate C.A."/>
        </authorList>
    </citation>
    <scope>NUCLEOTIDE SEQUENCE</scope>
    <source>
        <strain evidence="3">MF-1</strain>
    </source>
</reference>
<dbReference type="InterPro" id="IPR050951">
    <property type="entry name" value="Retrovirus_Pol_polyprotein"/>
</dbReference>
<dbReference type="PANTHER" id="PTHR37984">
    <property type="entry name" value="PROTEIN CBG26694"/>
    <property type="match status" value="1"/>
</dbReference>
<dbReference type="InterPro" id="IPR012337">
    <property type="entry name" value="RNaseH-like_sf"/>
</dbReference>
<dbReference type="GO" id="GO:0003723">
    <property type="term" value="F:RNA binding"/>
    <property type="evidence" value="ECO:0007669"/>
    <property type="project" value="UniProtKB-KW"/>
</dbReference>
<dbReference type="InterPro" id="IPR001584">
    <property type="entry name" value="Integrase_cat-core"/>
</dbReference>
<dbReference type="Gene3D" id="3.30.420.10">
    <property type="entry name" value="Ribonuclease H-like superfamily/Ribonuclease H"/>
    <property type="match status" value="1"/>
</dbReference>
<evidence type="ECO:0000256" key="1">
    <source>
        <dbReference type="ARBA" id="ARBA00022884"/>
    </source>
</evidence>
<dbReference type="PANTHER" id="PTHR37984:SF5">
    <property type="entry name" value="PROTEIN NYNRIN-LIKE"/>
    <property type="match status" value="1"/>
</dbReference>
<proteinExistence type="predicted"/>
<dbReference type="SUPFAM" id="SSF53098">
    <property type="entry name" value="Ribonuclease H-like"/>
    <property type="match status" value="1"/>
</dbReference>
<dbReference type="Proteomes" id="UP000765509">
    <property type="component" value="Unassembled WGS sequence"/>
</dbReference>
<comment type="caution">
    <text evidence="3">The sequence shown here is derived from an EMBL/GenBank/DDBJ whole genome shotgun (WGS) entry which is preliminary data.</text>
</comment>
<feature type="domain" description="Integrase catalytic" evidence="2">
    <location>
        <begin position="6"/>
        <end position="170"/>
    </location>
</feature>
<keyword evidence="4" id="KW-1185">Reference proteome</keyword>
<sequence>MIQIQESSRPWEIVHMDWVTSLPPEGDRSYNSCLVIADRFSNTTIFLPCHKADTAMDTDLLIWTGIFINIISDRDLKFTLALWTNLHQLFVTTLSFSTAYPPQTNGLAERIIQNLEHMVRRTCSYDLDLKDCDGFRNYWCTLLPALELAYKTSVHASTNQSPVSIDKGWNPRLPQDSLREEFVEIHPTTDSFKGMLEKAKNNAVRFMEDFFPYAKDK</sequence>
<dbReference type="InterPro" id="IPR036397">
    <property type="entry name" value="RNaseH_sf"/>
</dbReference>
<keyword evidence="1" id="KW-0694">RNA-binding</keyword>
<evidence type="ECO:0000313" key="3">
    <source>
        <dbReference type="EMBL" id="MBW0460841.1"/>
    </source>
</evidence>
<name>A0A9Q3GBP2_9BASI</name>
<evidence type="ECO:0000259" key="2">
    <source>
        <dbReference type="PROSITE" id="PS50994"/>
    </source>
</evidence>
<dbReference type="AlphaFoldDB" id="A0A9Q3GBP2"/>
<dbReference type="EMBL" id="AVOT02000066">
    <property type="protein sequence ID" value="MBW0460841.1"/>
    <property type="molecule type" value="Genomic_DNA"/>
</dbReference>
<dbReference type="GO" id="GO:0005634">
    <property type="term" value="C:nucleus"/>
    <property type="evidence" value="ECO:0007669"/>
    <property type="project" value="UniProtKB-ARBA"/>
</dbReference>
<evidence type="ECO:0000313" key="4">
    <source>
        <dbReference type="Proteomes" id="UP000765509"/>
    </source>
</evidence>
<protein>
    <recommendedName>
        <fullName evidence="2">Integrase catalytic domain-containing protein</fullName>
    </recommendedName>
</protein>
<gene>
    <name evidence="3" type="ORF">O181_000556</name>
</gene>